<dbReference type="EMBL" id="BKCJ010332470">
    <property type="protein sequence ID" value="GEZ85268.1"/>
    <property type="molecule type" value="Genomic_DNA"/>
</dbReference>
<sequence>MDTLSKVFEYLNNLEDFLDDGNSLESRRFKVEKSEKELEMFEALEHKVVVVKSKKHRLVVSTKAPHCAFSKPFMRFSTPCGVDGQGAWDAQMDMADS</sequence>
<name>A0A699ITU6_TANCI</name>
<protein>
    <submittedName>
        <fullName evidence="1">Uncharacterized protein</fullName>
    </submittedName>
</protein>
<proteinExistence type="predicted"/>
<reference evidence="1" key="1">
    <citation type="journal article" date="2019" name="Sci. Rep.">
        <title>Draft genome of Tanacetum cinerariifolium, the natural source of mosquito coil.</title>
        <authorList>
            <person name="Yamashiro T."/>
            <person name="Shiraishi A."/>
            <person name="Satake H."/>
            <person name="Nakayama K."/>
        </authorList>
    </citation>
    <scope>NUCLEOTIDE SEQUENCE</scope>
</reference>
<dbReference type="AlphaFoldDB" id="A0A699ITU6"/>
<gene>
    <name evidence="1" type="ORF">Tci_557241</name>
</gene>
<evidence type="ECO:0000313" key="1">
    <source>
        <dbReference type="EMBL" id="GEZ85268.1"/>
    </source>
</evidence>
<comment type="caution">
    <text evidence="1">The sequence shown here is derived from an EMBL/GenBank/DDBJ whole genome shotgun (WGS) entry which is preliminary data.</text>
</comment>
<organism evidence="1">
    <name type="scientific">Tanacetum cinerariifolium</name>
    <name type="common">Dalmatian daisy</name>
    <name type="synonym">Chrysanthemum cinerariifolium</name>
    <dbReference type="NCBI Taxonomy" id="118510"/>
    <lineage>
        <taxon>Eukaryota</taxon>
        <taxon>Viridiplantae</taxon>
        <taxon>Streptophyta</taxon>
        <taxon>Embryophyta</taxon>
        <taxon>Tracheophyta</taxon>
        <taxon>Spermatophyta</taxon>
        <taxon>Magnoliopsida</taxon>
        <taxon>eudicotyledons</taxon>
        <taxon>Gunneridae</taxon>
        <taxon>Pentapetalae</taxon>
        <taxon>asterids</taxon>
        <taxon>campanulids</taxon>
        <taxon>Asterales</taxon>
        <taxon>Asteraceae</taxon>
        <taxon>Asteroideae</taxon>
        <taxon>Anthemideae</taxon>
        <taxon>Anthemidinae</taxon>
        <taxon>Tanacetum</taxon>
    </lineage>
</organism>
<accession>A0A699ITU6</accession>